<dbReference type="OrthoDB" id="3296006at2"/>
<dbReference type="CDD" id="cd07067">
    <property type="entry name" value="HP_PGM_like"/>
    <property type="match status" value="1"/>
</dbReference>
<comment type="caution">
    <text evidence="2">The sequence shown here is derived from an EMBL/GenBank/DDBJ whole genome shotgun (WGS) entry which is preliminary data.</text>
</comment>
<keyword evidence="3" id="KW-1185">Reference proteome</keyword>
<dbReference type="Proteomes" id="UP000298517">
    <property type="component" value="Unassembled WGS sequence"/>
</dbReference>
<dbReference type="EMBL" id="SNQI01000002">
    <property type="protein sequence ID" value="TEW75510.1"/>
    <property type="molecule type" value="Genomic_DNA"/>
</dbReference>
<dbReference type="Gene3D" id="3.40.50.1240">
    <property type="entry name" value="Phosphoglycerate mutase-like"/>
    <property type="match status" value="1"/>
</dbReference>
<gene>
    <name evidence="2" type="ORF">E2488_08365</name>
</gene>
<accession>A0A4Y8AVW0</accession>
<sequence length="167" mass="19505">MNKLQLLIITLFCTLNLQAQEMETTTYYLIRHAEKVRSNIKIKNPNLKEKGVSRAIKWSKTFEHINFDYIFSTNYKRTIQTALPTAKRKNLEIQFYDPSDLFNDEFRAQTKGKTVLIVGHSNTTPQFVNKILEVEKYPEMDDRNNANLYIITISNNNISDILLKIAD</sequence>
<reference evidence="2 3" key="1">
    <citation type="journal article" date="2011" name="J. Microbiol.">
        <title>Gramella jeungdoensis sp. nov., isolated from a solar saltern in Korea.</title>
        <authorList>
            <person name="Joung Y."/>
            <person name="Kim H."/>
            <person name="Jang T."/>
            <person name="Ahn T.S."/>
            <person name="Joh K."/>
        </authorList>
    </citation>
    <scope>NUCLEOTIDE SEQUENCE [LARGE SCALE GENOMIC DNA]</scope>
    <source>
        <strain evidence="2 3">KCTC 23123</strain>
    </source>
</reference>
<dbReference type="SUPFAM" id="SSF53254">
    <property type="entry name" value="Phosphoglycerate mutase-like"/>
    <property type="match status" value="1"/>
</dbReference>
<keyword evidence="1" id="KW-0732">Signal</keyword>
<organism evidence="2 3">
    <name type="scientific">Gramella jeungdoensis</name>
    <dbReference type="NCBI Taxonomy" id="708091"/>
    <lineage>
        <taxon>Bacteria</taxon>
        <taxon>Pseudomonadati</taxon>
        <taxon>Bacteroidota</taxon>
        <taxon>Flavobacteriia</taxon>
        <taxon>Flavobacteriales</taxon>
        <taxon>Flavobacteriaceae</taxon>
        <taxon>Christiangramia</taxon>
    </lineage>
</organism>
<proteinExistence type="predicted"/>
<dbReference type="InterPro" id="IPR013078">
    <property type="entry name" value="His_Pase_superF_clade-1"/>
</dbReference>
<evidence type="ECO:0000256" key="1">
    <source>
        <dbReference type="SAM" id="SignalP"/>
    </source>
</evidence>
<protein>
    <submittedName>
        <fullName evidence="2">Phosphoglycerate mutase</fullName>
    </submittedName>
</protein>
<evidence type="ECO:0000313" key="2">
    <source>
        <dbReference type="EMBL" id="TEW75510.1"/>
    </source>
</evidence>
<feature type="chain" id="PRO_5021312698" evidence="1">
    <location>
        <begin position="20"/>
        <end position="167"/>
    </location>
</feature>
<dbReference type="Pfam" id="PF00300">
    <property type="entry name" value="His_Phos_1"/>
    <property type="match status" value="1"/>
</dbReference>
<dbReference type="RefSeq" id="WP_134247880.1">
    <property type="nucleotide sequence ID" value="NZ_SNQI01000002.1"/>
</dbReference>
<dbReference type="AlphaFoldDB" id="A0A4Y8AVW0"/>
<dbReference type="InterPro" id="IPR029033">
    <property type="entry name" value="His_PPase_superfam"/>
</dbReference>
<name>A0A4Y8AVW0_9FLAO</name>
<evidence type="ECO:0000313" key="3">
    <source>
        <dbReference type="Proteomes" id="UP000298517"/>
    </source>
</evidence>
<feature type="signal peptide" evidence="1">
    <location>
        <begin position="1"/>
        <end position="19"/>
    </location>
</feature>